<feature type="signal peptide" evidence="2">
    <location>
        <begin position="1"/>
        <end position="19"/>
    </location>
</feature>
<feature type="region of interest" description="Disordered" evidence="1">
    <location>
        <begin position="258"/>
        <end position="297"/>
    </location>
</feature>
<feature type="compositionally biased region" description="Low complexity" evidence="1">
    <location>
        <begin position="105"/>
        <end position="130"/>
    </location>
</feature>
<evidence type="ECO:0000256" key="2">
    <source>
        <dbReference type="SAM" id="SignalP"/>
    </source>
</evidence>
<organism evidence="3 4">
    <name type="scientific">Elysia marginata</name>
    <dbReference type="NCBI Taxonomy" id="1093978"/>
    <lineage>
        <taxon>Eukaryota</taxon>
        <taxon>Metazoa</taxon>
        <taxon>Spiralia</taxon>
        <taxon>Lophotrochozoa</taxon>
        <taxon>Mollusca</taxon>
        <taxon>Gastropoda</taxon>
        <taxon>Heterobranchia</taxon>
        <taxon>Euthyneura</taxon>
        <taxon>Panpulmonata</taxon>
        <taxon>Sacoglossa</taxon>
        <taxon>Placobranchoidea</taxon>
        <taxon>Plakobranchidae</taxon>
        <taxon>Elysia</taxon>
    </lineage>
</organism>
<evidence type="ECO:0000313" key="3">
    <source>
        <dbReference type="EMBL" id="GFS15830.1"/>
    </source>
</evidence>
<comment type="caution">
    <text evidence="3">The sequence shown here is derived from an EMBL/GenBank/DDBJ whole genome shotgun (WGS) entry which is preliminary data.</text>
</comment>
<name>A0AAV4J1R8_9GAST</name>
<feature type="chain" id="PRO_5043349171" evidence="2">
    <location>
        <begin position="20"/>
        <end position="397"/>
    </location>
</feature>
<feature type="region of interest" description="Disordered" evidence="1">
    <location>
        <begin position="376"/>
        <end position="397"/>
    </location>
</feature>
<accession>A0AAV4J1R8</accession>
<feature type="region of interest" description="Disordered" evidence="1">
    <location>
        <begin position="105"/>
        <end position="131"/>
    </location>
</feature>
<reference evidence="3 4" key="1">
    <citation type="journal article" date="2021" name="Elife">
        <title>Chloroplast acquisition without the gene transfer in kleptoplastic sea slugs, Plakobranchus ocellatus.</title>
        <authorList>
            <person name="Maeda T."/>
            <person name="Takahashi S."/>
            <person name="Yoshida T."/>
            <person name="Shimamura S."/>
            <person name="Takaki Y."/>
            <person name="Nagai Y."/>
            <person name="Toyoda A."/>
            <person name="Suzuki Y."/>
            <person name="Arimoto A."/>
            <person name="Ishii H."/>
            <person name="Satoh N."/>
            <person name="Nishiyama T."/>
            <person name="Hasebe M."/>
            <person name="Maruyama T."/>
            <person name="Minagawa J."/>
            <person name="Obokata J."/>
            <person name="Shigenobu S."/>
        </authorList>
    </citation>
    <scope>NUCLEOTIDE SEQUENCE [LARGE SCALE GENOMIC DNA]</scope>
</reference>
<feature type="compositionally biased region" description="Polar residues" evidence="1">
    <location>
        <begin position="287"/>
        <end position="297"/>
    </location>
</feature>
<evidence type="ECO:0000256" key="1">
    <source>
        <dbReference type="SAM" id="MobiDB-lite"/>
    </source>
</evidence>
<keyword evidence="4" id="KW-1185">Reference proteome</keyword>
<dbReference type="Proteomes" id="UP000762676">
    <property type="component" value="Unassembled WGS sequence"/>
</dbReference>
<keyword evidence="2" id="KW-0732">Signal</keyword>
<gene>
    <name evidence="3" type="ORF">ElyMa_001458100</name>
</gene>
<dbReference type="EMBL" id="BMAT01002870">
    <property type="protein sequence ID" value="GFS15830.1"/>
    <property type="molecule type" value="Genomic_DNA"/>
</dbReference>
<proteinExistence type="predicted"/>
<protein>
    <submittedName>
        <fullName evidence="3">Uncharacterized protein</fullName>
    </submittedName>
</protein>
<feature type="compositionally biased region" description="Polar residues" evidence="1">
    <location>
        <begin position="381"/>
        <end position="391"/>
    </location>
</feature>
<evidence type="ECO:0000313" key="4">
    <source>
        <dbReference type="Proteomes" id="UP000762676"/>
    </source>
</evidence>
<sequence length="397" mass="42925">MLTYISYFAFLTLIHLVSPRLTKQGKAEVADGMSMISVVSPKLSQCSDLICLLFAYHVQCILQNSVDKVVDAAATSPQAVGVHVAATLTSRSPFFTLDYPAVSSSSASDAGTGTDAVPFSSSSSSSSSSSIPPVAVAVADTSSLSLSFPLLFHSHVDALASPVPVPSSIHSIAVPVNSTTAFINNISSSVTSITDSISNITDAINNITGSTNYTTGTTATYSTAASTSTNVASTSTATQHSGSSTACLPLPPTRHRRPFHRTHHHQHQHYQAHHHQQQQTHQRSVSRRNAVSTTTRPLAQRTVHTIQHQHQHHQQQRHYQVHQQQTFLQLRPQYHTPRLSGWPPTFSHCRYAQDLKSDALTTLPCCALKGKVLISDEGSEPENTVQNSPDYSRSDQT</sequence>
<dbReference type="AlphaFoldDB" id="A0AAV4J1R8"/>
<feature type="compositionally biased region" description="Basic residues" evidence="1">
    <location>
        <begin position="258"/>
        <end position="276"/>
    </location>
</feature>